<dbReference type="CTD" id="78773340"/>
<reference evidence="1 2" key="1">
    <citation type="submission" date="2019-12" db="EMBL/GenBank/DDBJ databases">
        <title>Chromosome-level assembly of the Caenorhabditis remanei genome.</title>
        <authorList>
            <person name="Teterina A.A."/>
            <person name="Willis J.H."/>
            <person name="Phillips P.C."/>
        </authorList>
    </citation>
    <scope>NUCLEOTIDE SEQUENCE [LARGE SCALE GENOMIC DNA]</scope>
    <source>
        <strain evidence="1 2">PX506</strain>
        <tissue evidence="1">Whole organism</tissue>
    </source>
</reference>
<dbReference type="Proteomes" id="UP000483820">
    <property type="component" value="Chromosome I"/>
</dbReference>
<protein>
    <submittedName>
        <fullName evidence="1">Uncharacterized protein</fullName>
    </submittedName>
</protein>
<dbReference type="EMBL" id="WUAV01000001">
    <property type="protein sequence ID" value="KAF1770420.1"/>
    <property type="molecule type" value="Genomic_DNA"/>
</dbReference>
<gene>
    <name evidence="1" type="ORF">GCK72_002238</name>
</gene>
<name>A0A6A5HQD4_CAERE</name>
<dbReference type="RefSeq" id="XP_053591971.1">
    <property type="nucleotide sequence ID" value="XM_053723326.1"/>
</dbReference>
<dbReference type="KEGG" id="crq:GCK72_002238"/>
<dbReference type="AlphaFoldDB" id="A0A6A5HQD4"/>
<evidence type="ECO:0000313" key="1">
    <source>
        <dbReference type="EMBL" id="KAF1770420.1"/>
    </source>
</evidence>
<proteinExistence type="predicted"/>
<organism evidence="1 2">
    <name type="scientific">Caenorhabditis remanei</name>
    <name type="common">Caenorhabditis vulgaris</name>
    <dbReference type="NCBI Taxonomy" id="31234"/>
    <lineage>
        <taxon>Eukaryota</taxon>
        <taxon>Metazoa</taxon>
        <taxon>Ecdysozoa</taxon>
        <taxon>Nematoda</taxon>
        <taxon>Chromadorea</taxon>
        <taxon>Rhabditida</taxon>
        <taxon>Rhabditina</taxon>
        <taxon>Rhabditomorpha</taxon>
        <taxon>Rhabditoidea</taxon>
        <taxon>Rhabditidae</taxon>
        <taxon>Peloderinae</taxon>
        <taxon>Caenorhabditis</taxon>
    </lineage>
</organism>
<accession>A0A6A5HQD4</accession>
<comment type="caution">
    <text evidence="1">The sequence shown here is derived from an EMBL/GenBank/DDBJ whole genome shotgun (WGS) entry which is preliminary data.</text>
</comment>
<sequence>MHKPKISIIIFQQLDILEKVVGAPLQRLLVERIVEVVEHTMKEELDNWLDQMKEEIRQNYFVKLRNSGAHRENQLQA</sequence>
<dbReference type="GeneID" id="78773340"/>
<evidence type="ECO:0000313" key="2">
    <source>
        <dbReference type="Proteomes" id="UP000483820"/>
    </source>
</evidence>